<feature type="chain" id="PRO_5043552760" description="Secreted protein" evidence="1">
    <location>
        <begin position="24"/>
        <end position="179"/>
    </location>
</feature>
<reference evidence="2 3" key="1">
    <citation type="submission" date="2023-08" db="EMBL/GenBank/DDBJ databases">
        <title>Black Yeasts Isolated from many extreme environments.</title>
        <authorList>
            <person name="Coleine C."/>
            <person name="Stajich J.E."/>
            <person name="Selbmann L."/>
        </authorList>
    </citation>
    <scope>NUCLEOTIDE SEQUENCE [LARGE SCALE GENOMIC DNA]</scope>
    <source>
        <strain evidence="2 3">CCFEE 5935</strain>
    </source>
</reference>
<dbReference type="EMBL" id="JAVRRT010000001">
    <property type="protein sequence ID" value="KAK5174949.1"/>
    <property type="molecule type" value="Genomic_DNA"/>
</dbReference>
<comment type="caution">
    <text evidence="2">The sequence shown here is derived from an EMBL/GenBank/DDBJ whole genome shotgun (WGS) entry which is preliminary data.</text>
</comment>
<protein>
    <recommendedName>
        <fullName evidence="4">Secreted protein</fullName>
    </recommendedName>
</protein>
<dbReference type="RefSeq" id="XP_064663587.1">
    <property type="nucleotide sequence ID" value="XM_064797353.1"/>
</dbReference>
<dbReference type="AlphaFoldDB" id="A0AAV9PLQ3"/>
<evidence type="ECO:0000313" key="2">
    <source>
        <dbReference type="EMBL" id="KAK5174949.1"/>
    </source>
</evidence>
<evidence type="ECO:0008006" key="4">
    <source>
        <dbReference type="Google" id="ProtNLM"/>
    </source>
</evidence>
<keyword evidence="1" id="KW-0732">Signal</keyword>
<evidence type="ECO:0000313" key="3">
    <source>
        <dbReference type="Proteomes" id="UP001337655"/>
    </source>
</evidence>
<proteinExistence type="predicted"/>
<feature type="signal peptide" evidence="1">
    <location>
        <begin position="1"/>
        <end position="23"/>
    </location>
</feature>
<sequence>MQIFNRLQMILLLISSLLFLGHTTKTSPGSTIRDTTIKFKQSLLQEQKQILFDIVKTHDLLLRDAAITSSVCPGLRNTIERCIVSVTDFETQIVEIGKRIDDVQTAQPVPNFDRTFISVLKDTQTTIVNLGHRCTQPLEDGLRGCVDLLENLSVRCRNQQLTLHAPNGTAATNFLTRAG</sequence>
<name>A0AAV9PLQ3_9PEZI</name>
<organism evidence="2 3">
    <name type="scientific">Saxophila tyrrhenica</name>
    <dbReference type="NCBI Taxonomy" id="1690608"/>
    <lineage>
        <taxon>Eukaryota</taxon>
        <taxon>Fungi</taxon>
        <taxon>Dikarya</taxon>
        <taxon>Ascomycota</taxon>
        <taxon>Pezizomycotina</taxon>
        <taxon>Dothideomycetes</taxon>
        <taxon>Dothideomycetidae</taxon>
        <taxon>Mycosphaerellales</taxon>
        <taxon>Extremaceae</taxon>
        <taxon>Saxophila</taxon>
    </lineage>
</organism>
<keyword evidence="3" id="KW-1185">Reference proteome</keyword>
<evidence type="ECO:0000256" key="1">
    <source>
        <dbReference type="SAM" id="SignalP"/>
    </source>
</evidence>
<dbReference type="Proteomes" id="UP001337655">
    <property type="component" value="Unassembled WGS sequence"/>
</dbReference>
<gene>
    <name evidence="2" type="ORF">LTR77_000085</name>
</gene>
<accession>A0AAV9PLQ3</accession>
<dbReference type="GeneID" id="89921437"/>